<comment type="caution">
    <text evidence="3">The sequence shown here is derived from an EMBL/GenBank/DDBJ whole genome shotgun (WGS) entry which is preliminary data.</text>
</comment>
<gene>
    <name evidence="3" type="ORF">DERYTH_LOCUS20173</name>
</gene>
<evidence type="ECO:0000259" key="2">
    <source>
        <dbReference type="Pfam" id="PF03221"/>
    </source>
</evidence>
<keyword evidence="1" id="KW-0238">DNA-binding</keyword>
<name>A0A9N9JLB3_9GLOM</name>
<accession>A0A9N9JLB3</accession>
<dbReference type="OrthoDB" id="2426031at2759"/>
<dbReference type="Pfam" id="PF03221">
    <property type="entry name" value="HTH_Tnp_Tc5"/>
    <property type="match status" value="1"/>
</dbReference>
<sequence>SKYPQLEEELLEWLCELQKQLKTVTRLIISAKACNLALKQEYYTLYSNIPECQFT</sequence>
<protein>
    <submittedName>
        <fullName evidence="3">26644_t:CDS:1</fullName>
    </submittedName>
</protein>
<dbReference type="Gene3D" id="1.10.10.60">
    <property type="entry name" value="Homeodomain-like"/>
    <property type="match status" value="1"/>
</dbReference>
<dbReference type="InterPro" id="IPR006600">
    <property type="entry name" value="HTH_CenpB_DNA-bd_dom"/>
</dbReference>
<evidence type="ECO:0000313" key="3">
    <source>
        <dbReference type="EMBL" id="CAG8784808.1"/>
    </source>
</evidence>
<evidence type="ECO:0000313" key="4">
    <source>
        <dbReference type="Proteomes" id="UP000789405"/>
    </source>
</evidence>
<feature type="non-terminal residue" evidence="3">
    <location>
        <position position="1"/>
    </location>
</feature>
<dbReference type="EMBL" id="CAJVPY010023297">
    <property type="protein sequence ID" value="CAG8784808.1"/>
    <property type="molecule type" value="Genomic_DNA"/>
</dbReference>
<reference evidence="3" key="1">
    <citation type="submission" date="2021-06" db="EMBL/GenBank/DDBJ databases">
        <authorList>
            <person name="Kallberg Y."/>
            <person name="Tangrot J."/>
            <person name="Rosling A."/>
        </authorList>
    </citation>
    <scope>NUCLEOTIDE SEQUENCE</scope>
    <source>
        <strain evidence="3">MA453B</strain>
    </source>
</reference>
<organism evidence="3 4">
    <name type="scientific">Dentiscutata erythropus</name>
    <dbReference type="NCBI Taxonomy" id="1348616"/>
    <lineage>
        <taxon>Eukaryota</taxon>
        <taxon>Fungi</taxon>
        <taxon>Fungi incertae sedis</taxon>
        <taxon>Mucoromycota</taxon>
        <taxon>Glomeromycotina</taxon>
        <taxon>Glomeromycetes</taxon>
        <taxon>Diversisporales</taxon>
        <taxon>Gigasporaceae</taxon>
        <taxon>Dentiscutata</taxon>
    </lineage>
</organism>
<keyword evidence="4" id="KW-1185">Reference proteome</keyword>
<proteinExistence type="predicted"/>
<feature type="domain" description="HTH CENPB-type" evidence="2">
    <location>
        <begin position="3"/>
        <end position="40"/>
    </location>
</feature>
<evidence type="ECO:0000256" key="1">
    <source>
        <dbReference type="ARBA" id="ARBA00023125"/>
    </source>
</evidence>
<dbReference type="AlphaFoldDB" id="A0A9N9JLB3"/>
<dbReference type="Proteomes" id="UP000789405">
    <property type="component" value="Unassembled WGS sequence"/>
</dbReference>
<dbReference type="GO" id="GO:0003677">
    <property type="term" value="F:DNA binding"/>
    <property type="evidence" value="ECO:0007669"/>
    <property type="project" value="UniProtKB-KW"/>
</dbReference>